<reference evidence="2" key="1">
    <citation type="submission" date="2019-12" db="EMBL/GenBank/DDBJ databases">
        <authorList>
            <person name="zhang j."/>
            <person name="sun C.M."/>
        </authorList>
    </citation>
    <scope>NUCLEOTIDE SEQUENCE</scope>
    <source>
        <strain evidence="2">NS-1</strain>
    </source>
</reference>
<dbReference type="RefSeq" id="WP_230866794.1">
    <property type="nucleotide sequence ID" value="NZ_CP046640.1"/>
</dbReference>
<name>A0A8A7K9C6_9FIRM</name>
<proteinExistence type="predicted"/>
<dbReference type="InterPro" id="IPR023804">
    <property type="entry name" value="DUF3792_TM"/>
</dbReference>
<keyword evidence="1" id="KW-0472">Membrane</keyword>
<gene>
    <name evidence="2" type="ORF">GM661_10400</name>
</gene>
<feature type="transmembrane region" description="Helical" evidence="1">
    <location>
        <begin position="48"/>
        <end position="69"/>
    </location>
</feature>
<keyword evidence="1" id="KW-0812">Transmembrane</keyword>
<evidence type="ECO:0000256" key="1">
    <source>
        <dbReference type="SAM" id="Phobius"/>
    </source>
</evidence>
<dbReference type="KEGG" id="ifn:GM661_10400"/>
<organism evidence="2 3">
    <name type="scientific">Iocasia fonsfrigidae</name>
    <dbReference type="NCBI Taxonomy" id="2682810"/>
    <lineage>
        <taxon>Bacteria</taxon>
        <taxon>Bacillati</taxon>
        <taxon>Bacillota</taxon>
        <taxon>Clostridia</taxon>
        <taxon>Halanaerobiales</taxon>
        <taxon>Halanaerobiaceae</taxon>
        <taxon>Iocasia</taxon>
    </lineage>
</organism>
<feature type="transmembrane region" description="Helical" evidence="1">
    <location>
        <begin position="20"/>
        <end position="42"/>
    </location>
</feature>
<sequence>MFEKMNENKSINNIIIFKVVLLGIIVLLFLSIIMAIFSRFFFSLQTNTLNTILIITNFLIIILIGFFAARKVENNGWLHGGLSGLIYMLIMILIGIISIPVSIWHILLLSFIGLLVGSIGGIIGINF</sequence>
<dbReference type="AlphaFoldDB" id="A0A8A7K9C6"/>
<accession>A0A8A7K9C6</accession>
<dbReference type="Pfam" id="PF12670">
    <property type="entry name" value="DUF3792"/>
    <property type="match status" value="1"/>
</dbReference>
<feature type="transmembrane region" description="Helical" evidence="1">
    <location>
        <begin position="103"/>
        <end position="125"/>
    </location>
</feature>
<evidence type="ECO:0000313" key="3">
    <source>
        <dbReference type="Proteomes" id="UP000665020"/>
    </source>
</evidence>
<dbReference type="NCBIfam" id="TIGR04086">
    <property type="entry name" value="TIGR04086_membr"/>
    <property type="match status" value="1"/>
</dbReference>
<keyword evidence="1" id="KW-1133">Transmembrane helix</keyword>
<protein>
    <submittedName>
        <fullName evidence="2">TIGR04086 family membrane protein</fullName>
    </submittedName>
</protein>
<feature type="transmembrane region" description="Helical" evidence="1">
    <location>
        <begin position="76"/>
        <end position="97"/>
    </location>
</feature>
<keyword evidence="3" id="KW-1185">Reference proteome</keyword>
<dbReference type="Proteomes" id="UP000665020">
    <property type="component" value="Chromosome"/>
</dbReference>
<dbReference type="EMBL" id="CP046640">
    <property type="protein sequence ID" value="QTL98356.1"/>
    <property type="molecule type" value="Genomic_DNA"/>
</dbReference>
<evidence type="ECO:0000313" key="2">
    <source>
        <dbReference type="EMBL" id="QTL98356.1"/>
    </source>
</evidence>